<evidence type="ECO:0000256" key="7">
    <source>
        <dbReference type="PROSITE-ProRule" id="PRU01193"/>
    </source>
</evidence>
<dbReference type="AlphaFoldDB" id="A0A4Y8CGV1"/>
<dbReference type="Pfam" id="PF01595">
    <property type="entry name" value="CNNM"/>
    <property type="match status" value="1"/>
</dbReference>
<gene>
    <name evidence="12" type="ORF">BOTCAL_0796g00020</name>
</gene>
<feature type="transmembrane region" description="Helical" evidence="9">
    <location>
        <begin position="155"/>
        <end position="174"/>
    </location>
</feature>
<accession>A0A4Y8CGV1</accession>
<feature type="compositionally biased region" description="Polar residues" evidence="8">
    <location>
        <begin position="463"/>
        <end position="479"/>
    </location>
</feature>
<keyword evidence="2 7" id="KW-0812">Transmembrane</keyword>
<keyword evidence="3" id="KW-0677">Repeat</keyword>
<dbReference type="InterPro" id="IPR045095">
    <property type="entry name" value="ACDP"/>
</dbReference>
<feature type="transmembrane region" description="Helical" evidence="9">
    <location>
        <begin position="69"/>
        <end position="93"/>
    </location>
</feature>
<evidence type="ECO:0000256" key="1">
    <source>
        <dbReference type="ARBA" id="ARBA00004141"/>
    </source>
</evidence>
<dbReference type="PANTHER" id="PTHR12064:SF97">
    <property type="entry name" value="METAL TRANSPORTER CNNM-5"/>
    <property type="match status" value="1"/>
</dbReference>
<feature type="compositionally biased region" description="Polar residues" evidence="8">
    <location>
        <begin position="591"/>
        <end position="603"/>
    </location>
</feature>
<keyword evidence="6" id="KW-0129">CBS domain</keyword>
<dbReference type="PANTHER" id="PTHR12064">
    <property type="entry name" value="METAL TRANSPORTER CNNM"/>
    <property type="match status" value="1"/>
</dbReference>
<evidence type="ECO:0000256" key="5">
    <source>
        <dbReference type="ARBA" id="ARBA00023136"/>
    </source>
</evidence>
<reference evidence="12 13" key="1">
    <citation type="submission" date="2017-11" db="EMBL/GenBank/DDBJ databases">
        <title>Comparative genomics of Botrytis spp.</title>
        <authorList>
            <person name="Valero-Jimenez C.A."/>
            <person name="Tapia P."/>
            <person name="Veloso J."/>
            <person name="Silva-Moreno E."/>
            <person name="Staats M."/>
            <person name="Valdes J.H."/>
            <person name="Van Kan J.A.L."/>
        </authorList>
    </citation>
    <scope>NUCLEOTIDE SEQUENCE [LARGE SCALE GENOMIC DNA]</scope>
    <source>
        <strain evidence="12 13">MUCL2830</strain>
    </source>
</reference>
<keyword evidence="13" id="KW-1185">Reference proteome</keyword>
<keyword evidence="5 7" id="KW-0472">Membrane</keyword>
<feature type="region of interest" description="Disordered" evidence="8">
    <location>
        <begin position="413"/>
        <end position="479"/>
    </location>
</feature>
<evidence type="ECO:0000256" key="3">
    <source>
        <dbReference type="ARBA" id="ARBA00022737"/>
    </source>
</evidence>
<evidence type="ECO:0000256" key="2">
    <source>
        <dbReference type="ARBA" id="ARBA00022692"/>
    </source>
</evidence>
<evidence type="ECO:0000313" key="12">
    <source>
        <dbReference type="EMBL" id="TEY31527.1"/>
    </source>
</evidence>
<dbReference type="FunFam" id="3.10.580.10:FF:000006">
    <property type="entry name" value="DUF21 and CBS domain protein"/>
    <property type="match status" value="1"/>
</dbReference>
<dbReference type="GO" id="GO:0010960">
    <property type="term" value="P:magnesium ion homeostasis"/>
    <property type="evidence" value="ECO:0007669"/>
    <property type="project" value="InterPro"/>
</dbReference>
<evidence type="ECO:0000259" key="11">
    <source>
        <dbReference type="PROSITE" id="PS51846"/>
    </source>
</evidence>
<feature type="transmembrane region" description="Helical" evidence="9">
    <location>
        <begin position="128"/>
        <end position="149"/>
    </location>
</feature>
<dbReference type="GO" id="GO:0030026">
    <property type="term" value="P:intracellular manganese ion homeostasis"/>
    <property type="evidence" value="ECO:0007669"/>
    <property type="project" value="TreeGrafter"/>
</dbReference>
<evidence type="ECO:0000259" key="10">
    <source>
        <dbReference type="PROSITE" id="PS51371"/>
    </source>
</evidence>
<dbReference type="CDD" id="cd04590">
    <property type="entry name" value="CBS_pair_CorC_HlyC_assoc"/>
    <property type="match status" value="1"/>
</dbReference>
<evidence type="ECO:0000313" key="13">
    <source>
        <dbReference type="Proteomes" id="UP000297299"/>
    </source>
</evidence>
<keyword evidence="4 7" id="KW-1133">Transmembrane helix</keyword>
<feature type="compositionally biased region" description="Basic residues" evidence="8">
    <location>
        <begin position="771"/>
        <end position="788"/>
    </location>
</feature>
<feature type="domain" description="CBS" evidence="10">
    <location>
        <begin position="270"/>
        <end position="332"/>
    </location>
</feature>
<comment type="subcellular location">
    <subcellularLocation>
        <location evidence="1">Membrane</location>
        <topology evidence="1">Multi-pass membrane protein</topology>
    </subcellularLocation>
</comment>
<organism evidence="12 13">
    <name type="scientific">Botryotinia calthae</name>
    <dbReference type="NCBI Taxonomy" id="38488"/>
    <lineage>
        <taxon>Eukaryota</taxon>
        <taxon>Fungi</taxon>
        <taxon>Dikarya</taxon>
        <taxon>Ascomycota</taxon>
        <taxon>Pezizomycotina</taxon>
        <taxon>Leotiomycetes</taxon>
        <taxon>Helotiales</taxon>
        <taxon>Sclerotiniaceae</taxon>
        <taxon>Botryotinia</taxon>
    </lineage>
</organism>
<dbReference type="InterPro" id="IPR044751">
    <property type="entry name" value="Ion_transp-like_CBS"/>
</dbReference>
<dbReference type="PROSITE" id="PS51846">
    <property type="entry name" value="CNNM"/>
    <property type="match status" value="1"/>
</dbReference>
<dbReference type="PROSITE" id="PS51371">
    <property type="entry name" value="CBS"/>
    <property type="match status" value="1"/>
</dbReference>
<feature type="compositionally biased region" description="Low complexity" evidence="8">
    <location>
        <begin position="712"/>
        <end position="725"/>
    </location>
</feature>
<dbReference type="SUPFAM" id="SSF54631">
    <property type="entry name" value="CBS-domain pair"/>
    <property type="match status" value="1"/>
</dbReference>
<dbReference type="GO" id="GO:0016020">
    <property type="term" value="C:membrane"/>
    <property type="evidence" value="ECO:0007669"/>
    <property type="project" value="UniProtKB-SubCell"/>
</dbReference>
<feature type="region of interest" description="Disordered" evidence="8">
    <location>
        <begin position="534"/>
        <end position="788"/>
    </location>
</feature>
<dbReference type="STRING" id="38488.A0A4Y8CGV1"/>
<evidence type="ECO:0000256" key="6">
    <source>
        <dbReference type="PROSITE-ProRule" id="PRU00703"/>
    </source>
</evidence>
<dbReference type="GO" id="GO:0005737">
    <property type="term" value="C:cytoplasm"/>
    <property type="evidence" value="ECO:0007669"/>
    <property type="project" value="TreeGrafter"/>
</dbReference>
<dbReference type="OrthoDB" id="5353557at2759"/>
<dbReference type="InterPro" id="IPR046342">
    <property type="entry name" value="CBS_dom_sf"/>
</dbReference>
<feature type="transmembrane region" description="Helical" evidence="9">
    <location>
        <begin position="186"/>
        <end position="206"/>
    </location>
</feature>
<proteinExistence type="predicted"/>
<protein>
    <recommendedName>
        <fullName evidence="14">CNNM transmembrane domain-containing protein</fullName>
    </recommendedName>
</protein>
<sequence length="788" mass="84278">MTSKSMVGSPRSSFIGNGYTSTRPAVLGLAKILFLSICQITSVSAAPITAFLGIASEEDAPKDAEDASLWLYLSVAAVLVLLGGAFAGLTIALMGQDGVYLQVIATSGEGKEQRHAQKVYGLLQKGKHWVLVTLLLSNVIVNETLPIVLDRSLGGGWPAVLGSTVLIVIFGEVIPQSICVRYGLSIGAFMAPPVLGLMWLLAPVAWPTAKLLDKLLGEDHGTVYKKSGLKTLVTLHKTLGTSPSDRLNQDEVTIISAVLDLKEKAVGDIMTPMDDVFTMSADTILDEDTMNVILSAGYSRIPIYEPGNENNFVGMLLVKILITYDPEDCKRVSDFALATLPETRPETSCLDIVNFFQEGKSHMVLVSEYPGENFGATGVVTLEDVIEELIGEEIIDESDVYIDVHKAIRRMTPAPKSSRIKPNQVVEQPANGSLKAAEDSLIDLSEDRPGSLQAGGRRRNQTEVRSVSPANHFGTSPKTTFMRRVSTGDNDRNVVAVRANMNDMREHLKHLGPSNLASRPKMTKYQSVKIKPGNVLAGNRTDSRTDSIPHRGSIVEESGFEPYHDAPGPHGGEGEGLLRSAGQDAKDGVQALQQGYGTLSNRIPSKLSEEEAGKPPQYDGPLSPVGQPQSPGNNLSISNFFNKNKSTDTVGSLPSQKSGTSPPARQSKKRSTARSGSITENLVEAGGIRKMVLETNASSEEENHKDGRVLHSSSTGSGSKSANGGENKFMQFLSNAASADKLTDGERKSQKSSQTDNTGADIGSGVGSSKGHSKKKSKKKGKKKSGTK</sequence>
<dbReference type="Gene3D" id="3.10.580.10">
    <property type="entry name" value="CBS-domain"/>
    <property type="match status" value="1"/>
</dbReference>
<evidence type="ECO:0008006" key="14">
    <source>
        <dbReference type="Google" id="ProtNLM"/>
    </source>
</evidence>
<dbReference type="InterPro" id="IPR000644">
    <property type="entry name" value="CBS_dom"/>
</dbReference>
<feature type="domain" description="CNNM transmembrane" evidence="11">
    <location>
        <begin position="65"/>
        <end position="251"/>
    </location>
</feature>
<feature type="compositionally biased region" description="Polar residues" evidence="8">
    <location>
        <begin position="626"/>
        <end position="664"/>
    </location>
</feature>
<name>A0A4Y8CGV1_9HELO</name>
<comment type="caution">
    <text evidence="12">The sequence shown here is derived from an EMBL/GenBank/DDBJ whole genome shotgun (WGS) entry which is preliminary data.</text>
</comment>
<dbReference type="EMBL" id="PHWZ01000792">
    <property type="protein sequence ID" value="TEY31527.1"/>
    <property type="molecule type" value="Genomic_DNA"/>
</dbReference>
<dbReference type="InterPro" id="IPR002550">
    <property type="entry name" value="CNNM"/>
</dbReference>
<evidence type="ECO:0000256" key="4">
    <source>
        <dbReference type="ARBA" id="ARBA00022989"/>
    </source>
</evidence>
<evidence type="ECO:0000256" key="8">
    <source>
        <dbReference type="SAM" id="MobiDB-lite"/>
    </source>
</evidence>
<dbReference type="Proteomes" id="UP000297299">
    <property type="component" value="Unassembled WGS sequence"/>
</dbReference>
<evidence type="ECO:0000256" key="9">
    <source>
        <dbReference type="SAM" id="Phobius"/>
    </source>
</evidence>